<keyword evidence="4" id="KW-1185">Reference proteome</keyword>
<evidence type="ECO:0000313" key="3">
    <source>
        <dbReference type="Ensembl" id="ENSGWIP00000023740.1"/>
    </source>
</evidence>
<dbReference type="AlphaFoldDB" id="A0A8C5ENM3"/>
<evidence type="ECO:0000256" key="1">
    <source>
        <dbReference type="PROSITE-ProRule" id="PRU10141"/>
    </source>
</evidence>
<dbReference type="InterPro" id="IPR011009">
    <property type="entry name" value="Kinase-like_dom_sf"/>
</dbReference>
<evidence type="ECO:0000259" key="2">
    <source>
        <dbReference type="PROSITE" id="PS50011"/>
    </source>
</evidence>
<dbReference type="Gene3D" id="3.30.200.20">
    <property type="entry name" value="Phosphorylase Kinase, domain 1"/>
    <property type="match status" value="1"/>
</dbReference>
<proteinExistence type="predicted"/>
<dbReference type="Ensembl" id="ENSGWIT00000025996.1">
    <property type="protein sequence ID" value="ENSGWIP00000023740.1"/>
    <property type="gene ID" value="ENSGWIG00000012651.1"/>
</dbReference>
<reference evidence="3" key="1">
    <citation type="submission" date="2020-06" db="EMBL/GenBank/DDBJ databases">
        <authorList>
            <consortium name="Wellcome Sanger Institute Data Sharing"/>
        </authorList>
    </citation>
    <scope>NUCLEOTIDE SEQUENCE [LARGE SCALE GENOMIC DNA]</scope>
</reference>
<dbReference type="PROSITE" id="PS00107">
    <property type="entry name" value="PROTEIN_KINASE_ATP"/>
    <property type="match status" value="1"/>
</dbReference>
<organism evidence="3 4">
    <name type="scientific">Gouania willdenowi</name>
    <name type="common">Blunt-snouted clingfish</name>
    <name type="synonym">Lepadogaster willdenowi</name>
    <dbReference type="NCBI Taxonomy" id="441366"/>
    <lineage>
        <taxon>Eukaryota</taxon>
        <taxon>Metazoa</taxon>
        <taxon>Chordata</taxon>
        <taxon>Craniata</taxon>
        <taxon>Vertebrata</taxon>
        <taxon>Euteleostomi</taxon>
        <taxon>Actinopterygii</taxon>
        <taxon>Neopterygii</taxon>
        <taxon>Teleostei</taxon>
        <taxon>Neoteleostei</taxon>
        <taxon>Acanthomorphata</taxon>
        <taxon>Ovalentaria</taxon>
        <taxon>Blenniimorphae</taxon>
        <taxon>Blenniiformes</taxon>
        <taxon>Gobiesocoidei</taxon>
        <taxon>Gobiesocidae</taxon>
        <taxon>Gobiesocinae</taxon>
        <taxon>Gouania</taxon>
    </lineage>
</organism>
<dbReference type="Proteomes" id="UP000694680">
    <property type="component" value="Chromosome 13"/>
</dbReference>
<dbReference type="GO" id="GO:0004672">
    <property type="term" value="F:protein kinase activity"/>
    <property type="evidence" value="ECO:0007669"/>
    <property type="project" value="InterPro"/>
</dbReference>
<feature type="domain" description="Protein kinase" evidence="2">
    <location>
        <begin position="13"/>
        <end position="72"/>
    </location>
</feature>
<name>A0A8C5ENM3_GOUWI</name>
<dbReference type="InterPro" id="IPR000719">
    <property type="entry name" value="Prot_kinase_dom"/>
</dbReference>
<dbReference type="InterPro" id="IPR017441">
    <property type="entry name" value="Protein_kinase_ATP_BS"/>
</dbReference>
<dbReference type="Ensembl" id="ENSGWIT00000025998.1">
    <property type="protein sequence ID" value="ENSGWIP00000023742.1"/>
    <property type="gene ID" value="ENSGWIG00000012652.1"/>
</dbReference>
<protein>
    <recommendedName>
        <fullName evidence="2">Protein kinase domain-containing protein</fullName>
    </recommendedName>
</protein>
<feature type="binding site" evidence="1">
    <location>
        <position position="42"/>
    </location>
    <ligand>
        <name>ATP</name>
        <dbReference type="ChEBI" id="CHEBI:30616"/>
    </ligand>
</feature>
<keyword evidence="1" id="KW-0547">Nucleotide-binding</keyword>
<dbReference type="SUPFAM" id="SSF56112">
    <property type="entry name" value="Protein kinase-like (PK-like)"/>
    <property type="match status" value="1"/>
</dbReference>
<sequence>MVGHALHSPSTRYTILECIGEGKFGKVAKCRAHNSSKLVAVKILKKKYFQNVEEEVTDGGITGTQSCKNHSH</sequence>
<keyword evidence="1" id="KW-0067">ATP-binding</keyword>
<dbReference type="Ensembl" id="ENSGWIT00000025991.1">
    <property type="protein sequence ID" value="ENSGWIP00000023735.1"/>
    <property type="gene ID" value="ENSGWIG00000012648.1"/>
</dbReference>
<reference evidence="3" key="2">
    <citation type="submission" date="2025-05" db="UniProtKB">
        <authorList>
            <consortium name="Ensembl"/>
        </authorList>
    </citation>
    <scope>IDENTIFICATION</scope>
</reference>
<dbReference type="PROSITE" id="PS50011">
    <property type="entry name" value="PROTEIN_KINASE_DOM"/>
    <property type="match status" value="1"/>
</dbReference>
<accession>A0A8C5ENM3</accession>
<dbReference type="GO" id="GO:0005524">
    <property type="term" value="F:ATP binding"/>
    <property type="evidence" value="ECO:0007669"/>
    <property type="project" value="UniProtKB-UniRule"/>
</dbReference>
<evidence type="ECO:0000313" key="4">
    <source>
        <dbReference type="Proteomes" id="UP000694680"/>
    </source>
</evidence>